<proteinExistence type="predicted"/>
<dbReference type="Proteomes" id="UP000308652">
    <property type="component" value="Unassembled WGS sequence"/>
</dbReference>
<dbReference type="GO" id="GO:0005524">
    <property type="term" value="F:ATP binding"/>
    <property type="evidence" value="ECO:0007669"/>
    <property type="project" value="InterPro"/>
</dbReference>
<dbReference type="SUPFAM" id="SSF56112">
    <property type="entry name" value="Protein kinase-like (PK-like)"/>
    <property type="match status" value="1"/>
</dbReference>
<evidence type="ECO:0000313" key="2">
    <source>
        <dbReference type="EMBL" id="TFK39388.1"/>
    </source>
</evidence>
<sequence>MEDDDTYAEEFKGSLNGKPVYVKFLKDKLPSVRNTRLSQKLILRHVIIQRQLNHPNIVPFLGLSEQVVSGVSGIYSISLWLNNQNLIDFVEWYPRHDKFKPICEIVEAINYIHHFNPPIIHGDINGWRIIVSDKYTCYLSGFRFARVDGIDGIRDHLENAFTRRGVYYLAPEYVDEMAREAQLHRPADIFSLACTIYQIYTGKSPFANIEVDNTPLVVRSGWRPTIPPPGHWTVQELQLWSLVDLCWGQDPDGRPTIQEISSMLLNIKTHHDILTC</sequence>
<dbReference type="InterPro" id="IPR000719">
    <property type="entry name" value="Prot_kinase_dom"/>
</dbReference>
<gene>
    <name evidence="2" type="ORF">BDQ12DRAFT_54374</name>
</gene>
<keyword evidence="2" id="KW-0808">Transferase</keyword>
<dbReference type="STRING" id="68775.A0A5C3M6A7"/>
<keyword evidence="2" id="KW-0418">Kinase</keyword>
<organism evidence="2 3">
    <name type="scientific">Crucibulum laeve</name>
    <dbReference type="NCBI Taxonomy" id="68775"/>
    <lineage>
        <taxon>Eukaryota</taxon>
        <taxon>Fungi</taxon>
        <taxon>Dikarya</taxon>
        <taxon>Basidiomycota</taxon>
        <taxon>Agaricomycotina</taxon>
        <taxon>Agaricomycetes</taxon>
        <taxon>Agaricomycetidae</taxon>
        <taxon>Agaricales</taxon>
        <taxon>Agaricineae</taxon>
        <taxon>Nidulariaceae</taxon>
        <taxon>Crucibulum</taxon>
    </lineage>
</organism>
<protein>
    <submittedName>
        <fullName evidence="2">Kinase-like domain-containing protein</fullName>
    </submittedName>
</protein>
<dbReference type="InterPro" id="IPR051681">
    <property type="entry name" value="Ser/Thr_Kinases-Pseudokinases"/>
</dbReference>
<dbReference type="GO" id="GO:0004674">
    <property type="term" value="F:protein serine/threonine kinase activity"/>
    <property type="evidence" value="ECO:0007669"/>
    <property type="project" value="TreeGrafter"/>
</dbReference>
<name>A0A5C3M6A7_9AGAR</name>
<dbReference type="AlphaFoldDB" id="A0A5C3M6A7"/>
<dbReference type="Gene3D" id="1.10.510.10">
    <property type="entry name" value="Transferase(Phosphotransferase) domain 1"/>
    <property type="match status" value="1"/>
</dbReference>
<accession>A0A5C3M6A7</accession>
<dbReference type="PROSITE" id="PS50011">
    <property type="entry name" value="PROTEIN_KINASE_DOM"/>
    <property type="match status" value="1"/>
</dbReference>
<dbReference type="EMBL" id="ML213599">
    <property type="protein sequence ID" value="TFK39388.1"/>
    <property type="molecule type" value="Genomic_DNA"/>
</dbReference>
<dbReference type="PANTHER" id="PTHR44329">
    <property type="entry name" value="SERINE/THREONINE-PROTEIN KINASE TNNI3K-RELATED"/>
    <property type="match status" value="1"/>
</dbReference>
<dbReference type="InterPro" id="IPR011009">
    <property type="entry name" value="Kinase-like_dom_sf"/>
</dbReference>
<dbReference type="Pfam" id="PF00069">
    <property type="entry name" value="Pkinase"/>
    <property type="match status" value="1"/>
</dbReference>
<dbReference type="PIRSF" id="PIRSF000654">
    <property type="entry name" value="Integrin-linked_kinase"/>
    <property type="match status" value="1"/>
</dbReference>
<evidence type="ECO:0000313" key="3">
    <source>
        <dbReference type="Proteomes" id="UP000308652"/>
    </source>
</evidence>
<dbReference type="OrthoDB" id="346907at2759"/>
<feature type="domain" description="Protein kinase" evidence="1">
    <location>
        <begin position="1"/>
        <end position="274"/>
    </location>
</feature>
<evidence type="ECO:0000259" key="1">
    <source>
        <dbReference type="PROSITE" id="PS50011"/>
    </source>
</evidence>
<keyword evidence="3" id="KW-1185">Reference proteome</keyword>
<reference evidence="2 3" key="1">
    <citation type="journal article" date="2019" name="Nat. Ecol. Evol.">
        <title>Megaphylogeny resolves global patterns of mushroom evolution.</title>
        <authorList>
            <person name="Varga T."/>
            <person name="Krizsan K."/>
            <person name="Foldi C."/>
            <person name="Dima B."/>
            <person name="Sanchez-Garcia M."/>
            <person name="Sanchez-Ramirez S."/>
            <person name="Szollosi G.J."/>
            <person name="Szarkandi J.G."/>
            <person name="Papp V."/>
            <person name="Albert L."/>
            <person name="Andreopoulos W."/>
            <person name="Angelini C."/>
            <person name="Antonin V."/>
            <person name="Barry K.W."/>
            <person name="Bougher N.L."/>
            <person name="Buchanan P."/>
            <person name="Buyck B."/>
            <person name="Bense V."/>
            <person name="Catcheside P."/>
            <person name="Chovatia M."/>
            <person name="Cooper J."/>
            <person name="Damon W."/>
            <person name="Desjardin D."/>
            <person name="Finy P."/>
            <person name="Geml J."/>
            <person name="Haridas S."/>
            <person name="Hughes K."/>
            <person name="Justo A."/>
            <person name="Karasinski D."/>
            <person name="Kautmanova I."/>
            <person name="Kiss B."/>
            <person name="Kocsube S."/>
            <person name="Kotiranta H."/>
            <person name="LaButti K.M."/>
            <person name="Lechner B.E."/>
            <person name="Liimatainen K."/>
            <person name="Lipzen A."/>
            <person name="Lukacs Z."/>
            <person name="Mihaltcheva S."/>
            <person name="Morgado L.N."/>
            <person name="Niskanen T."/>
            <person name="Noordeloos M.E."/>
            <person name="Ohm R.A."/>
            <person name="Ortiz-Santana B."/>
            <person name="Ovrebo C."/>
            <person name="Racz N."/>
            <person name="Riley R."/>
            <person name="Savchenko A."/>
            <person name="Shiryaev A."/>
            <person name="Soop K."/>
            <person name="Spirin V."/>
            <person name="Szebenyi C."/>
            <person name="Tomsovsky M."/>
            <person name="Tulloss R.E."/>
            <person name="Uehling J."/>
            <person name="Grigoriev I.V."/>
            <person name="Vagvolgyi C."/>
            <person name="Papp T."/>
            <person name="Martin F.M."/>
            <person name="Miettinen O."/>
            <person name="Hibbett D.S."/>
            <person name="Nagy L.G."/>
        </authorList>
    </citation>
    <scope>NUCLEOTIDE SEQUENCE [LARGE SCALE GENOMIC DNA]</scope>
    <source>
        <strain evidence="2 3">CBS 166.37</strain>
    </source>
</reference>